<sequence>MVRVPQTEGFENPYTLIDAIEDAYPQLKFTAHPGRDNDFLLHPKDDETLAALLNLTSVISKPEKLHLVQPTLPKITGIVMGYPLRLPLEPLQKHTQVLETTRCTTTRDGVSTRQVRVPLEGQTLPSQLDLGVWGTFYLRPFSPEPARCYRCHAFGHTIYRCRQAKKCGIYSAPHDTSICLEKYKRKKQITLCCPNCGKAHHAWNPKCEERQRHVLQGIQGQAAWLEKHSEVPPGTFTWGAPRQPCPAQSTPPNILEEFPPLPASKIQRRQSQSPLTPLNPASTPSVATQNQAHLNITAYPT</sequence>
<protein>
    <recommendedName>
        <fullName evidence="4">Gag-like protein</fullName>
    </recommendedName>
</protein>
<organism evidence="2 3">
    <name type="scientific">Chionoecetes opilio</name>
    <name type="common">Atlantic snow crab</name>
    <name type="synonym">Cancer opilio</name>
    <dbReference type="NCBI Taxonomy" id="41210"/>
    <lineage>
        <taxon>Eukaryota</taxon>
        <taxon>Metazoa</taxon>
        <taxon>Ecdysozoa</taxon>
        <taxon>Arthropoda</taxon>
        <taxon>Crustacea</taxon>
        <taxon>Multicrustacea</taxon>
        <taxon>Malacostraca</taxon>
        <taxon>Eumalacostraca</taxon>
        <taxon>Eucarida</taxon>
        <taxon>Decapoda</taxon>
        <taxon>Pleocyemata</taxon>
        <taxon>Brachyura</taxon>
        <taxon>Eubrachyura</taxon>
        <taxon>Majoidea</taxon>
        <taxon>Majidae</taxon>
        <taxon>Chionoecetes</taxon>
    </lineage>
</organism>
<dbReference type="OrthoDB" id="4230923at2759"/>
<keyword evidence="3" id="KW-1185">Reference proteome</keyword>
<dbReference type="Proteomes" id="UP000770661">
    <property type="component" value="Unassembled WGS sequence"/>
</dbReference>
<evidence type="ECO:0000313" key="2">
    <source>
        <dbReference type="EMBL" id="KAG0730187.1"/>
    </source>
</evidence>
<evidence type="ECO:0000256" key="1">
    <source>
        <dbReference type="SAM" id="MobiDB-lite"/>
    </source>
</evidence>
<dbReference type="EMBL" id="JACEEZ010000398">
    <property type="protein sequence ID" value="KAG0730187.1"/>
    <property type="molecule type" value="Genomic_DNA"/>
</dbReference>
<feature type="compositionally biased region" description="Polar residues" evidence="1">
    <location>
        <begin position="269"/>
        <end position="301"/>
    </location>
</feature>
<gene>
    <name evidence="2" type="ORF">GWK47_028780</name>
</gene>
<evidence type="ECO:0008006" key="4">
    <source>
        <dbReference type="Google" id="ProtNLM"/>
    </source>
</evidence>
<reference evidence="2" key="1">
    <citation type="submission" date="2020-07" db="EMBL/GenBank/DDBJ databases">
        <title>The High-quality genome of the commercially important snow crab, Chionoecetes opilio.</title>
        <authorList>
            <person name="Jeong J.-H."/>
            <person name="Ryu S."/>
        </authorList>
    </citation>
    <scope>NUCLEOTIDE SEQUENCE</scope>
    <source>
        <strain evidence="2">MADBK_172401_WGS</strain>
        <tissue evidence="2">Digestive gland</tissue>
    </source>
</reference>
<comment type="caution">
    <text evidence="2">The sequence shown here is derived from an EMBL/GenBank/DDBJ whole genome shotgun (WGS) entry which is preliminary data.</text>
</comment>
<dbReference type="AlphaFoldDB" id="A0A8J5D5K0"/>
<evidence type="ECO:0000313" key="3">
    <source>
        <dbReference type="Proteomes" id="UP000770661"/>
    </source>
</evidence>
<name>A0A8J5D5K0_CHIOP</name>
<feature type="region of interest" description="Disordered" evidence="1">
    <location>
        <begin position="266"/>
        <end position="301"/>
    </location>
</feature>
<proteinExistence type="predicted"/>
<accession>A0A8J5D5K0</accession>